<evidence type="ECO:0000313" key="9">
    <source>
        <dbReference type="Proteomes" id="UP001253848"/>
    </source>
</evidence>
<sequence>MKNIYNNINLLLICTIFFVGCKSNSEENEKVVATTSEEQEQEKGLKDYYSEYFPVGVAVAPNSFEGKSKELILQHYNSMTPENVMKMGEIHPEQNRYYWEAADKIANFAREHDMKMRGHALVWHQQTGDWIFKAEDGGQVSKEELLQRMKNHIDTVVSRYKGTIYAWDVVNEAISDDPDEFLRKSEWYDIAGEDFIIKAFEYAHEADPEAKLFYNDYNAVIPEKRDRIYKLLKMLVDRDVPIDGVGIQGHWSIIDPSEQELRKAIDMYSSLGLDVQITELDVSIYPWEKERREMREDESDEFTPELQQQQVDKYKMFFDVFRDYKGVLTGLTFWNIADAYSWLDYYPVEGRKNYPLLFDEDYEPKEAYYEVTEFEETPDENEE</sequence>
<dbReference type="PANTHER" id="PTHR31490:SF90">
    <property type="entry name" value="ENDO-1,4-BETA-XYLANASE A"/>
    <property type="match status" value="1"/>
</dbReference>
<keyword evidence="1 6" id="KW-0378">Hydrolase</keyword>
<dbReference type="RefSeq" id="WP_311498762.1">
    <property type="nucleotide sequence ID" value="NZ_JAVRHN010000002.1"/>
</dbReference>
<dbReference type="Proteomes" id="UP001253848">
    <property type="component" value="Unassembled WGS sequence"/>
</dbReference>
<feature type="domain" description="GH10" evidence="7">
    <location>
        <begin position="39"/>
        <end position="374"/>
    </location>
</feature>
<evidence type="ECO:0000313" key="8">
    <source>
        <dbReference type="EMBL" id="MDT0685330.1"/>
    </source>
</evidence>
<comment type="caution">
    <text evidence="8">The sequence shown here is derived from an EMBL/GenBank/DDBJ whole genome shotgun (WGS) entry which is preliminary data.</text>
</comment>
<feature type="active site" description="Nucleophile" evidence="5">
    <location>
        <position position="279"/>
    </location>
</feature>
<evidence type="ECO:0000256" key="4">
    <source>
        <dbReference type="ARBA" id="ARBA00023326"/>
    </source>
</evidence>
<dbReference type="PROSITE" id="PS51760">
    <property type="entry name" value="GH10_2"/>
    <property type="match status" value="1"/>
</dbReference>
<dbReference type="InterPro" id="IPR031158">
    <property type="entry name" value="GH10_AS"/>
</dbReference>
<protein>
    <recommendedName>
        <fullName evidence="6">Beta-xylanase</fullName>
        <ecNumber evidence="6">3.2.1.8</ecNumber>
    </recommendedName>
</protein>
<dbReference type="PROSITE" id="PS51257">
    <property type="entry name" value="PROKAR_LIPOPROTEIN"/>
    <property type="match status" value="1"/>
</dbReference>
<dbReference type="EC" id="3.2.1.8" evidence="6"/>
<dbReference type="SUPFAM" id="SSF51445">
    <property type="entry name" value="(Trans)glycosidases"/>
    <property type="match status" value="1"/>
</dbReference>
<dbReference type="PANTHER" id="PTHR31490">
    <property type="entry name" value="GLYCOSYL HYDROLASE"/>
    <property type="match status" value="1"/>
</dbReference>
<dbReference type="EMBL" id="JAVRHN010000002">
    <property type="protein sequence ID" value="MDT0685330.1"/>
    <property type="molecule type" value="Genomic_DNA"/>
</dbReference>
<evidence type="ECO:0000256" key="5">
    <source>
        <dbReference type="PROSITE-ProRule" id="PRU10061"/>
    </source>
</evidence>
<evidence type="ECO:0000256" key="1">
    <source>
        <dbReference type="ARBA" id="ARBA00022801"/>
    </source>
</evidence>
<organism evidence="8 9">
    <name type="scientific">Autumnicola psychrophila</name>
    <dbReference type="NCBI Taxonomy" id="3075592"/>
    <lineage>
        <taxon>Bacteria</taxon>
        <taxon>Pseudomonadati</taxon>
        <taxon>Bacteroidota</taxon>
        <taxon>Flavobacteriia</taxon>
        <taxon>Flavobacteriales</taxon>
        <taxon>Flavobacteriaceae</taxon>
        <taxon>Autumnicola</taxon>
    </lineage>
</organism>
<dbReference type="Pfam" id="PF00331">
    <property type="entry name" value="Glyco_hydro_10"/>
    <property type="match status" value="1"/>
</dbReference>
<name>A0ABU3DNP3_9FLAO</name>
<evidence type="ECO:0000256" key="3">
    <source>
        <dbReference type="ARBA" id="ARBA00023295"/>
    </source>
</evidence>
<accession>A0ABU3DNP3</accession>
<reference evidence="8 9" key="1">
    <citation type="submission" date="2023-09" db="EMBL/GenBank/DDBJ databases">
        <authorList>
            <person name="Rey-Velasco X."/>
        </authorList>
    </citation>
    <scope>NUCLEOTIDE SEQUENCE [LARGE SCALE GENOMIC DNA]</scope>
    <source>
        <strain evidence="8 9">F225</strain>
    </source>
</reference>
<dbReference type="Gene3D" id="3.20.20.80">
    <property type="entry name" value="Glycosidases"/>
    <property type="match status" value="1"/>
</dbReference>
<dbReference type="PRINTS" id="PR00134">
    <property type="entry name" value="GLHYDRLASE10"/>
</dbReference>
<dbReference type="InterPro" id="IPR017853">
    <property type="entry name" value="GH"/>
</dbReference>
<evidence type="ECO:0000256" key="6">
    <source>
        <dbReference type="RuleBase" id="RU361174"/>
    </source>
</evidence>
<evidence type="ECO:0000259" key="7">
    <source>
        <dbReference type="PROSITE" id="PS51760"/>
    </source>
</evidence>
<evidence type="ECO:0000256" key="2">
    <source>
        <dbReference type="ARBA" id="ARBA00023277"/>
    </source>
</evidence>
<keyword evidence="3 6" id="KW-0326">Glycosidase</keyword>
<comment type="catalytic activity">
    <reaction evidence="6">
        <text>Endohydrolysis of (1-&gt;4)-beta-D-xylosidic linkages in xylans.</text>
        <dbReference type="EC" id="3.2.1.8"/>
    </reaction>
</comment>
<dbReference type="PROSITE" id="PS00591">
    <property type="entry name" value="GH10_1"/>
    <property type="match status" value="1"/>
</dbReference>
<proteinExistence type="inferred from homology"/>
<dbReference type="InterPro" id="IPR044846">
    <property type="entry name" value="GH10"/>
</dbReference>
<keyword evidence="9" id="KW-1185">Reference proteome</keyword>
<comment type="similarity">
    <text evidence="6">Belongs to the glycosyl hydrolase 10 (cellulase F) family.</text>
</comment>
<keyword evidence="4 6" id="KW-0624">Polysaccharide degradation</keyword>
<keyword evidence="2 6" id="KW-0119">Carbohydrate metabolism</keyword>
<dbReference type="InterPro" id="IPR001000">
    <property type="entry name" value="GH10_dom"/>
</dbReference>
<dbReference type="SMART" id="SM00633">
    <property type="entry name" value="Glyco_10"/>
    <property type="match status" value="1"/>
</dbReference>
<gene>
    <name evidence="8" type="ORF">RM541_03085</name>
</gene>